<dbReference type="Gene3D" id="1.20.120.360">
    <property type="entry name" value="Axin interactor, dorsalization-associated protein, N-terminal domain"/>
    <property type="match status" value="1"/>
</dbReference>
<name>A0AAV7KDK7_9METZ</name>
<dbReference type="PANTHER" id="PTHR28654">
    <property type="entry name" value="AXIN INTERACTOR, DORSALIZATION-ASSOCIATED PROTEIN"/>
    <property type="match status" value="1"/>
</dbReference>
<dbReference type="InterPro" id="IPR035892">
    <property type="entry name" value="C2_domain_sf"/>
</dbReference>
<proteinExistence type="inferred from homology"/>
<dbReference type="GO" id="GO:0016020">
    <property type="term" value="C:membrane"/>
    <property type="evidence" value="ECO:0007669"/>
    <property type="project" value="TreeGrafter"/>
</dbReference>
<keyword evidence="2" id="KW-0217">Developmental protein</keyword>
<keyword evidence="5" id="KW-1185">Reference proteome</keyword>
<evidence type="ECO:0000313" key="5">
    <source>
        <dbReference type="Proteomes" id="UP001165289"/>
    </source>
</evidence>
<dbReference type="GO" id="GO:0035091">
    <property type="term" value="F:phosphatidylinositol binding"/>
    <property type="evidence" value="ECO:0007669"/>
    <property type="project" value="TreeGrafter"/>
</dbReference>
<dbReference type="Proteomes" id="UP001165289">
    <property type="component" value="Unassembled WGS sequence"/>
</dbReference>
<dbReference type="AlphaFoldDB" id="A0AAV7KDK7"/>
<dbReference type="PANTHER" id="PTHR28654:SF1">
    <property type="entry name" value="AXIN INTERACTOR, DORSALIZATION-ASSOCIATED PROTEIN"/>
    <property type="match status" value="1"/>
</dbReference>
<evidence type="ECO:0000313" key="4">
    <source>
        <dbReference type="EMBL" id="KAI6659161.1"/>
    </source>
</evidence>
<dbReference type="InterPro" id="IPR025939">
    <property type="entry name" value="Aida_C"/>
</dbReference>
<evidence type="ECO:0000259" key="3">
    <source>
        <dbReference type="PROSITE" id="PS51911"/>
    </source>
</evidence>
<dbReference type="InterPro" id="IPR023421">
    <property type="entry name" value="AIDA_N"/>
</dbReference>
<evidence type="ECO:0000256" key="1">
    <source>
        <dbReference type="ARBA" id="ARBA00007205"/>
    </source>
</evidence>
<dbReference type="Pfam" id="PF08910">
    <property type="entry name" value="Aida_N"/>
    <property type="match status" value="1"/>
</dbReference>
<accession>A0AAV7KDK7</accession>
<gene>
    <name evidence="4" type="ORF">LOD99_14837</name>
</gene>
<evidence type="ECO:0000256" key="2">
    <source>
        <dbReference type="ARBA" id="ARBA00022473"/>
    </source>
</evidence>
<protein>
    <submittedName>
        <fullName evidence="4">Axin interactor, dorsalization-associated protein</fullName>
    </submittedName>
</protein>
<reference evidence="4 5" key="1">
    <citation type="journal article" date="2023" name="BMC Biol.">
        <title>The compact genome of the sponge Oopsacas minuta (Hexactinellida) is lacking key metazoan core genes.</title>
        <authorList>
            <person name="Santini S."/>
            <person name="Schenkelaars Q."/>
            <person name="Jourda C."/>
            <person name="Duchesne M."/>
            <person name="Belahbib H."/>
            <person name="Rocher C."/>
            <person name="Selva M."/>
            <person name="Riesgo A."/>
            <person name="Vervoort M."/>
            <person name="Leys S.P."/>
            <person name="Kodjabachian L."/>
            <person name="Le Bivic A."/>
            <person name="Borchiellini C."/>
            <person name="Claverie J.M."/>
            <person name="Renard E."/>
        </authorList>
    </citation>
    <scope>NUCLEOTIDE SEQUENCE [LARGE SCALE GENOMIC DNA]</scope>
    <source>
        <strain evidence="4">SPO-2</strain>
    </source>
</reference>
<comment type="caution">
    <text evidence="4">The sequence shown here is derived from an EMBL/GenBank/DDBJ whole genome shotgun (WGS) entry which is preliminary data.</text>
</comment>
<comment type="similarity">
    <text evidence="1">Belongs to the AIDA family.</text>
</comment>
<dbReference type="InterPro" id="IPR036818">
    <property type="entry name" value="AIDA_N_sf"/>
</dbReference>
<organism evidence="4 5">
    <name type="scientific">Oopsacas minuta</name>
    <dbReference type="NCBI Taxonomy" id="111878"/>
    <lineage>
        <taxon>Eukaryota</taxon>
        <taxon>Metazoa</taxon>
        <taxon>Porifera</taxon>
        <taxon>Hexactinellida</taxon>
        <taxon>Hexasterophora</taxon>
        <taxon>Lyssacinosida</taxon>
        <taxon>Leucopsacidae</taxon>
        <taxon>Oopsacas</taxon>
    </lineage>
</organism>
<dbReference type="SUPFAM" id="SSF109779">
    <property type="entry name" value="Domain from hypothetical 2610208m17rik protein"/>
    <property type="match status" value="1"/>
</dbReference>
<dbReference type="EMBL" id="JAKMXF010000066">
    <property type="protein sequence ID" value="KAI6659161.1"/>
    <property type="molecule type" value="Genomic_DNA"/>
</dbReference>
<dbReference type="Pfam" id="PF14186">
    <property type="entry name" value="Aida_C2"/>
    <property type="match status" value="1"/>
</dbReference>
<dbReference type="PROSITE" id="PS51911">
    <property type="entry name" value="C2_AIDA"/>
    <property type="match status" value="1"/>
</dbReference>
<sequence>MEQLLETRESLVNSWNYLLIESISLDSWGQVIEASHGYKMLSRSISEAISYSGQFSYKEKKELDHAREIIQERSRILECTDLTQNSSENIGGIRSIIPVLEQLKSEPVDVSNETDVTEQLENTKLIKDTLEPPKTELLLNEDNTDVLQQISYNKEGLSNLLPEPIHEQGMSYFSVRIEKIGLKNAQSLVDPSITILVKNKKGDDLSPSQSTPITHKTDICYIWFNQTVYIQNSLQSLDKEDRIYFILQHFKQKENKISTRGFSILELDEIEEGIIALEIYKKPVQFKKKKLSLLSVKPLYLHLTLHITHN</sequence>
<dbReference type="Gene3D" id="2.60.40.150">
    <property type="entry name" value="C2 domain"/>
    <property type="match status" value="1"/>
</dbReference>
<feature type="domain" description="C2 Aida-type" evidence="3">
    <location>
        <begin position="161"/>
        <end position="308"/>
    </location>
</feature>